<evidence type="ECO:0000313" key="3">
    <source>
        <dbReference type="EMBL" id="GLS43733.1"/>
    </source>
</evidence>
<gene>
    <name evidence="3" type="ORF">GCM10007884_17180</name>
    <name evidence="4" type="ORF">GGR33_002310</name>
</gene>
<dbReference type="Proteomes" id="UP001156881">
    <property type="component" value="Unassembled WGS sequence"/>
</dbReference>
<feature type="domain" description="Bro-N" evidence="2">
    <location>
        <begin position="2"/>
        <end position="110"/>
    </location>
</feature>
<dbReference type="RefSeq" id="WP_183505196.1">
    <property type="nucleotide sequence ID" value="NZ_BSPG01000007.1"/>
</dbReference>
<feature type="region of interest" description="Disordered" evidence="1">
    <location>
        <begin position="114"/>
        <end position="155"/>
    </location>
</feature>
<reference evidence="4 5" key="3">
    <citation type="submission" date="2020-08" db="EMBL/GenBank/DDBJ databases">
        <title>Genomic Encyclopedia of Type Strains, Phase IV (KMG-IV): sequencing the most valuable type-strain genomes for metagenomic binning, comparative biology and taxonomic classification.</title>
        <authorList>
            <person name="Goeker M."/>
        </authorList>
    </citation>
    <scope>NUCLEOTIDE SEQUENCE [LARGE SCALE GENOMIC DNA]</scope>
    <source>
        <strain evidence="4 5">DSM 24105</strain>
    </source>
</reference>
<accession>A0A7W6F6Y2</accession>
<organism evidence="4 5">
    <name type="scientific">Methylobacterium brachythecii</name>
    <dbReference type="NCBI Taxonomy" id="1176177"/>
    <lineage>
        <taxon>Bacteria</taxon>
        <taxon>Pseudomonadati</taxon>
        <taxon>Pseudomonadota</taxon>
        <taxon>Alphaproteobacteria</taxon>
        <taxon>Hyphomicrobiales</taxon>
        <taxon>Methylobacteriaceae</taxon>
        <taxon>Methylobacterium</taxon>
    </lineage>
</organism>
<sequence length="155" mass="17094">MQHALSTFDFNTHTIRAVTMDGDPWFLAADVCRVLAMPLDKGVGKYLGNLSADEKRPVTPGQIGGKSMSRTSLISETGLYKLILRSDKPEARPFQDWVTKVVLPAIRKHGGYVAGEKTLGRPGGMDEEELVEHPSHPEPQARTTMEPELQALQVQ</sequence>
<comment type="caution">
    <text evidence="4">The sequence shown here is derived from an EMBL/GenBank/DDBJ whole genome shotgun (WGS) entry which is preliminary data.</text>
</comment>
<reference evidence="3" key="4">
    <citation type="submission" date="2023-01" db="EMBL/GenBank/DDBJ databases">
        <title>Draft genome sequence of Methylobacterium brachythecii strain NBRC 107710.</title>
        <authorList>
            <person name="Sun Q."/>
            <person name="Mori K."/>
        </authorList>
    </citation>
    <scope>NUCLEOTIDE SEQUENCE</scope>
    <source>
        <strain evidence="3">NBRC 107710</strain>
    </source>
</reference>
<protein>
    <submittedName>
        <fullName evidence="4">Prophage antirepressor-like protein</fullName>
    </submittedName>
</protein>
<evidence type="ECO:0000313" key="5">
    <source>
        <dbReference type="Proteomes" id="UP000517759"/>
    </source>
</evidence>
<dbReference type="PANTHER" id="PTHR36180:SF2">
    <property type="entry name" value="BRO FAMILY PROTEIN"/>
    <property type="match status" value="1"/>
</dbReference>
<dbReference type="Pfam" id="PF02498">
    <property type="entry name" value="Bro-N"/>
    <property type="match status" value="1"/>
</dbReference>
<reference evidence="3" key="1">
    <citation type="journal article" date="2014" name="Int. J. Syst. Evol. Microbiol.">
        <title>Complete genome of a new Firmicutes species belonging to the dominant human colonic microbiota ('Ruminococcus bicirculans') reveals two chromosomes and a selective capacity to utilize plant glucans.</title>
        <authorList>
            <consortium name="NISC Comparative Sequencing Program"/>
            <person name="Wegmann U."/>
            <person name="Louis P."/>
            <person name="Goesmann A."/>
            <person name="Henrissat B."/>
            <person name="Duncan S.H."/>
            <person name="Flint H.J."/>
        </authorList>
    </citation>
    <scope>NUCLEOTIDE SEQUENCE</scope>
    <source>
        <strain evidence="3">NBRC 107710</strain>
    </source>
</reference>
<dbReference type="PROSITE" id="PS51750">
    <property type="entry name" value="BRO_N"/>
    <property type="match status" value="1"/>
</dbReference>
<dbReference type="EMBL" id="BSPG01000007">
    <property type="protein sequence ID" value="GLS43733.1"/>
    <property type="molecule type" value="Genomic_DNA"/>
</dbReference>
<dbReference type="SMART" id="SM01040">
    <property type="entry name" value="Bro-N"/>
    <property type="match status" value="1"/>
</dbReference>
<evidence type="ECO:0000256" key="1">
    <source>
        <dbReference type="SAM" id="MobiDB-lite"/>
    </source>
</evidence>
<dbReference type="Proteomes" id="UP000517759">
    <property type="component" value="Unassembled WGS sequence"/>
</dbReference>
<evidence type="ECO:0000313" key="4">
    <source>
        <dbReference type="EMBL" id="MBB3902808.1"/>
    </source>
</evidence>
<reference evidence="6" key="2">
    <citation type="journal article" date="2019" name="Int. J. Syst. Evol. Microbiol.">
        <title>The Global Catalogue of Microorganisms (GCM) 10K type strain sequencing project: providing services to taxonomists for standard genome sequencing and annotation.</title>
        <authorList>
            <consortium name="The Broad Institute Genomics Platform"/>
            <consortium name="The Broad Institute Genome Sequencing Center for Infectious Disease"/>
            <person name="Wu L."/>
            <person name="Ma J."/>
        </authorList>
    </citation>
    <scope>NUCLEOTIDE SEQUENCE [LARGE SCALE GENOMIC DNA]</scope>
    <source>
        <strain evidence="6">NBRC 107710</strain>
    </source>
</reference>
<name>A0A7W6F6Y2_9HYPH</name>
<dbReference type="InterPro" id="IPR003497">
    <property type="entry name" value="BRO_N_domain"/>
</dbReference>
<evidence type="ECO:0000313" key="6">
    <source>
        <dbReference type="Proteomes" id="UP001156881"/>
    </source>
</evidence>
<evidence type="ECO:0000259" key="2">
    <source>
        <dbReference type="PROSITE" id="PS51750"/>
    </source>
</evidence>
<dbReference type="AlphaFoldDB" id="A0A7W6F6Y2"/>
<proteinExistence type="predicted"/>
<dbReference type="EMBL" id="JACIDN010000004">
    <property type="protein sequence ID" value="MBB3902808.1"/>
    <property type="molecule type" value="Genomic_DNA"/>
</dbReference>
<dbReference type="PANTHER" id="PTHR36180">
    <property type="entry name" value="DNA-BINDING PROTEIN-RELATED-RELATED"/>
    <property type="match status" value="1"/>
</dbReference>
<keyword evidence="6" id="KW-1185">Reference proteome</keyword>